<dbReference type="OrthoDB" id="9782449at2"/>
<dbReference type="EMBL" id="PVTQ01000020">
    <property type="protein sequence ID" value="PRY84814.1"/>
    <property type="molecule type" value="Genomic_DNA"/>
</dbReference>
<dbReference type="Gene3D" id="1.10.150.240">
    <property type="entry name" value="Putative phosphatase, domain 2"/>
    <property type="match status" value="1"/>
</dbReference>
<dbReference type="AlphaFoldDB" id="A0A2T0WE54"/>
<dbReference type="PANTHER" id="PTHR43481:SF4">
    <property type="entry name" value="GLYCEROL-1-PHOSPHATE PHOSPHOHYDROLASE 1-RELATED"/>
    <property type="match status" value="1"/>
</dbReference>
<name>A0A2T0WE54_9RHOB</name>
<dbReference type="GO" id="GO:0050308">
    <property type="term" value="F:sugar-phosphatase activity"/>
    <property type="evidence" value="ECO:0007669"/>
    <property type="project" value="TreeGrafter"/>
</dbReference>
<evidence type="ECO:0000313" key="1">
    <source>
        <dbReference type="EMBL" id="PRY84814.1"/>
    </source>
</evidence>
<dbReference type="InterPro" id="IPR023198">
    <property type="entry name" value="PGP-like_dom2"/>
</dbReference>
<protein>
    <submittedName>
        <fullName evidence="1">HAD superfamily hydrolase (TIGR01509 family)</fullName>
    </submittedName>
</protein>
<dbReference type="SUPFAM" id="SSF56784">
    <property type="entry name" value="HAD-like"/>
    <property type="match status" value="1"/>
</dbReference>
<dbReference type="Proteomes" id="UP000238392">
    <property type="component" value="Unassembled WGS sequence"/>
</dbReference>
<organism evidence="1 2">
    <name type="scientific">Donghicola tyrosinivorans</name>
    <dbReference type="NCBI Taxonomy" id="1652492"/>
    <lineage>
        <taxon>Bacteria</taxon>
        <taxon>Pseudomonadati</taxon>
        <taxon>Pseudomonadota</taxon>
        <taxon>Alphaproteobacteria</taxon>
        <taxon>Rhodobacterales</taxon>
        <taxon>Roseobacteraceae</taxon>
        <taxon>Donghicola</taxon>
    </lineage>
</organism>
<dbReference type="CDD" id="cd07505">
    <property type="entry name" value="HAD_BPGM-like"/>
    <property type="match status" value="1"/>
</dbReference>
<keyword evidence="2" id="KW-1185">Reference proteome</keyword>
<dbReference type="NCBIfam" id="TIGR01509">
    <property type="entry name" value="HAD-SF-IA-v3"/>
    <property type="match status" value="1"/>
</dbReference>
<dbReference type="InterPro" id="IPR006439">
    <property type="entry name" value="HAD-SF_hydro_IA"/>
</dbReference>
<evidence type="ECO:0000313" key="2">
    <source>
        <dbReference type="Proteomes" id="UP000238392"/>
    </source>
</evidence>
<reference evidence="1 2" key="1">
    <citation type="submission" date="2018-03" db="EMBL/GenBank/DDBJ databases">
        <title>Genomic Encyclopedia of Archaeal and Bacterial Type Strains, Phase II (KMG-II): from individual species to whole genera.</title>
        <authorList>
            <person name="Goeker M."/>
        </authorList>
    </citation>
    <scope>NUCLEOTIDE SEQUENCE [LARGE SCALE GENOMIC DNA]</scope>
    <source>
        <strain evidence="1 2">DSM 100212</strain>
    </source>
</reference>
<dbReference type="Pfam" id="PF00702">
    <property type="entry name" value="Hydrolase"/>
    <property type="match status" value="1"/>
</dbReference>
<gene>
    <name evidence="1" type="ORF">CLV74_12026</name>
</gene>
<dbReference type="SFLD" id="SFLDS00003">
    <property type="entry name" value="Haloacid_Dehalogenase"/>
    <property type="match status" value="1"/>
</dbReference>
<dbReference type="Gene3D" id="3.40.50.1000">
    <property type="entry name" value="HAD superfamily/HAD-like"/>
    <property type="match status" value="1"/>
</dbReference>
<dbReference type="InterPro" id="IPR023214">
    <property type="entry name" value="HAD_sf"/>
</dbReference>
<comment type="caution">
    <text evidence="1">The sequence shown here is derived from an EMBL/GenBank/DDBJ whole genome shotgun (WGS) entry which is preliminary data.</text>
</comment>
<dbReference type="InterPro" id="IPR051806">
    <property type="entry name" value="HAD-like_SPP"/>
</dbReference>
<accession>A0A2T0WE54</accession>
<dbReference type="PANTHER" id="PTHR43481">
    <property type="entry name" value="FRUCTOSE-1-PHOSPHATE PHOSPHATASE"/>
    <property type="match status" value="1"/>
</dbReference>
<dbReference type="RefSeq" id="WP_106268104.1">
    <property type="nucleotide sequence ID" value="NZ_PVTQ01000020.1"/>
</dbReference>
<keyword evidence="1" id="KW-0378">Hydrolase</keyword>
<dbReference type="PRINTS" id="PR00413">
    <property type="entry name" value="HADHALOGNASE"/>
</dbReference>
<sequence>MRAILWDMDGTVLDSEPAHDAAFHGAINALGLQLPAGFHDLLLGASGDQVHAALVKVGLTLSLPQWTTLKAQHYATQGARITRRTPTAEIALALAARGHPMALVSNSTAQEVAMNLAVTGMSYAFAHTISRDDVAKGKPAPEGYLLAAQKLGVAPQNCLVVEDSPTGARAGLAAGMTVLLHPQTLIDPVAGAMYLHPDASPEDILMAFLAGRQDVLVPSARA</sequence>
<proteinExistence type="predicted"/>
<dbReference type="InterPro" id="IPR036412">
    <property type="entry name" value="HAD-like_sf"/>
</dbReference>
<dbReference type="SFLD" id="SFLDG01129">
    <property type="entry name" value="C1.5:_HAD__Beta-PGM__Phosphata"/>
    <property type="match status" value="1"/>
</dbReference>